<organism evidence="1 2">
    <name type="scientific">Phytophthora megakarya</name>
    <dbReference type="NCBI Taxonomy" id="4795"/>
    <lineage>
        <taxon>Eukaryota</taxon>
        <taxon>Sar</taxon>
        <taxon>Stramenopiles</taxon>
        <taxon>Oomycota</taxon>
        <taxon>Peronosporomycetes</taxon>
        <taxon>Peronosporales</taxon>
        <taxon>Peronosporaceae</taxon>
        <taxon>Phytophthora</taxon>
    </lineage>
</organism>
<accession>A0A225VCH9</accession>
<dbReference type="OrthoDB" id="125057at2759"/>
<protein>
    <submittedName>
        <fullName evidence="1">Uncharacterized protein</fullName>
    </submittedName>
</protein>
<dbReference type="EMBL" id="NBNE01005925">
    <property type="protein sequence ID" value="OWZ02804.1"/>
    <property type="molecule type" value="Genomic_DNA"/>
</dbReference>
<proteinExistence type="predicted"/>
<name>A0A225VCH9_9STRA</name>
<comment type="caution">
    <text evidence="1">The sequence shown here is derived from an EMBL/GenBank/DDBJ whole genome shotgun (WGS) entry which is preliminary data.</text>
</comment>
<dbReference type="AlphaFoldDB" id="A0A225VCH9"/>
<dbReference type="Proteomes" id="UP000198211">
    <property type="component" value="Unassembled WGS sequence"/>
</dbReference>
<gene>
    <name evidence="1" type="ORF">PHMEG_00025570</name>
</gene>
<reference evidence="2" key="1">
    <citation type="submission" date="2017-03" db="EMBL/GenBank/DDBJ databases">
        <title>Phytopthora megakarya and P. palmivora, two closely related causual agents of cacao black pod achieved similar genome size and gene model numbers by different mechanisms.</title>
        <authorList>
            <person name="Ali S."/>
            <person name="Shao J."/>
            <person name="Larry D.J."/>
            <person name="Kronmiller B."/>
            <person name="Shen D."/>
            <person name="Strem M.D."/>
            <person name="Melnick R.L."/>
            <person name="Guiltinan M.J."/>
            <person name="Tyler B.M."/>
            <person name="Meinhardt L.W."/>
            <person name="Bailey B.A."/>
        </authorList>
    </citation>
    <scope>NUCLEOTIDE SEQUENCE [LARGE SCALE GENOMIC DNA]</scope>
    <source>
        <strain evidence="2">zdho120</strain>
    </source>
</reference>
<dbReference type="PANTHER" id="PTHR40866:SF1">
    <property type="entry name" value="BED-TYPE DOMAIN-CONTAINING PROTEIN"/>
    <property type="match status" value="1"/>
</dbReference>
<dbReference type="PANTHER" id="PTHR40866">
    <property type="entry name" value="BED-TYPE DOMAIN-CONTAINING PROTEIN"/>
    <property type="match status" value="1"/>
</dbReference>
<evidence type="ECO:0000313" key="2">
    <source>
        <dbReference type="Proteomes" id="UP000198211"/>
    </source>
</evidence>
<evidence type="ECO:0000313" key="1">
    <source>
        <dbReference type="EMBL" id="OWZ02804.1"/>
    </source>
</evidence>
<sequence length="267" mass="29587">MVQHEDDLTAVQALMIKLLTLTQSAKLGYQFVCSLCFGIHSTVKSNRNATLLISWKTELRPIICQDTRFSSTFAMVQRCWSSKMLMTMIAGGDANASCDNAPSCAIHGAEGHRVCIEVASGGNVDLLDVRQWFEGLIAVKPHYSGYLDALIHGAIVYHNNHSSIIHTPDFELGCVRVLRGRKGRLTRTEKAALLPCARVVEADATTSSGHENLSFVERTRKRHRTVEAKVSDARTAATRASSIDARDNSFFKENRRYWDASTVDSLN</sequence>
<keyword evidence="2" id="KW-1185">Reference proteome</keyword>